<dbReference type="RefSeq" id="WP_054021502.1">
    <property type="nucleotide sequence ID" value="NZ_BBYR01000051.1"/>
</dbReference>
<reference evidence="7 8" key="2">
    <citation type="journal article" date="2016" name="Science">
        <title>A bacterium that degrades and assimilates poly(ethylene terephthalate).</title>
        <authorList>
            <person name="Yoshida S."/>
            <person name="Hiraga K."/>
            <person name="Takehana T."/>
            <person name="Taniguchi I."/>
            <person name="Yamaji H."/>
            <person name="Maeda Y."/>
            <person name="Toyohara K."/>
            <person name="Miyamoto K."/>
            <person name="Kimura Y."/>
            <person name="Oda K."/>
        </authorList>
    </citation>
    <scope>NUCLEOTIDE SEQUENCE [LARGE SCALE GENOMIC DNA]</scope>
    <source>
        <strain evidence="8">NBRC 110686 / TISTR 2288 / 201-F6</strain>
    </source>
</reference>
<dbReference type="InterPro" id="IPR050482">
    <property type="entry name" value="Sensor_HK_TwoCompSys"/>
</dbReference>
<feature type="transmembrane region" description="Helical" evidence="4">
    <location>
        <begin position="234"/>
        <end position="253"/>
    </location>
</feature>
<evidence type="ECO:0000313" key="7">
    <source>
        <dbReference type="EMBL" id="GAP37573.1"/>
    </source>
</evidence>
<evidence type="ECO:0000256" key="5">
    <source>
        <dbReference type="SAM" id="SignalP"/>
    </source>
</evidence>
<dbReference type="GO" id="GO:0000160">
    <property type="term" value="P:phosphorelay signal transduction system"/>
    <property type="evidence" value="ECO:0007669"/>
    <property type="project" value="UniProtKB-KW"/>
</dbReference>
<evidence type="ECO:0000256" key="4">
    <source>
        <dbReference type="SAM" id="Phobius"/>
    </source>
</evidence>
<dbReference type="OrthoDB" id="8697484at2"/>
<name>A0A0K8P4H9_PISS1</name>
<evidence type="ECO:0000313" key="8">
    <source>
        <dbReference type="Proteomes" id="UP000037660"/>
    </source>
</evidence>
<keyword evidence="1" id="KW-0808">Transferase</keyword>
<accession>A0A0K8P4H9</accession>
<dbReference type="PANTHER" id="PTHR24421">
    <property type="entry name" value="NITRATE/NITRITE SENSOR PROTEIN NARX-RELATED"/>
    <property type="match status" value="1"/>
</dbReference>
<feature type="transmembrane region" description="Helical" evidence="4">
    <location>
        <begin position="378"/>
        <end position="403"/>
    </location>
</feature>
<dbReference type="Proteomes" id="UP000037660">
    <property type="component" value="Unassembled WGS sequence"/>
</dbReference>
<dbReference type="Pfam" id="PF02518">
    <property type="entry name" value="HATPase_c"/>
    <property type="match status" value="1"/>
</dbReference>
<dbReference type="PROSITE" id="PS50109">
    <property type="entry name" value="HIS_KIN"/>
    <property type="match status" value="1"/>
</dbReference>
<dbReference type="SUPFAM" id="SSF55874">
    <property type="entry name" value="ATPase domain of HSP90 chaperone/DNA topoisomerase II/histidine kinase"/>
    <property type="match status" value="1"/>
</dbReference>
<evidence type="ECO:0000256" key="2">
    <source>
        <dbReference type="ARBA" id="ARBA00022777"/>
    </source>
</evidence>
<dbReference type="AlphaFoldDB" id="A0A0K8P4H9"/>
<reference evidence="8" key="1">
    <citation type="submission" date="2015-07" db="EMBL/GenBank/DDBJ databases">
        <title>Discovery of a poly(ethylene terephthalate assimilation.</title>
        <authorList>
            <person name="Yoshida S."/>
            <person name="Hiraga K."/>
            <person name="Takehana T."/>
            <person name="Taniguchi I."/>
            <person name="Yamaji H."/>
            <person name="Maeda Y."/>
            <person name="Toyohara K."/>
            <person name="Miyamoto K."/>
            <person name="Kimura Y."/>
            <person name="Oda K."/>
        </authorList>
    </citation>
    <scope>NUCLEOTIDE SEQUENCE [LARGE SCALE GENOMIC DNA]</scope>
    <source>
        <strain evidence="8">NBRC 110686 / TISTR 2288 / 201-F6</strain>
    </source>
</reference>
<dbReference type="InterPro" id="IPR036890">
    <property type="entry name" value="HATPase_C_sf"/>
</dbReference>
<keyword evidence="3" id="KW-0902">Two-component regulatory system</keyword>
<dbReference type="EMBL" id="BBYR01000051">
    <property type="protein sequence ID" value="GAP37573.1"/>
    <property type="molecule type" value="Genomic_DNA"/>
</dbReference>
<protein>
    <submittedName>
        <fullName evidence="7">Sensory box histidine kinase</fullName>
    </submittedName>
</protein>
<dbReference type="InterPro" id="IPR005467">
    <property type="entry name" value="His_kinase_dom"/>
</dbReference>
<feature type="transmembrane region" description="Helical" evidence="4">
    <location>
        <begin position="322"/>
        <end position="340"/>
    </location>
</feature>
<keyword evidence="4" id="KW-1133">Transmembrane helix</keyword>
<dbReference type="CDD" id="cd16917">
    <property type="entry name" value="HATPase_UhpB-NarQ-NarX-like"/>
    <property type="match status" value="1"/>
</dbReference>
<feature type="transmembrane region" description="Helical" evidence="4">
    <location>
        <begin position="352"/>
        <end position="372"/>
    </location>
</feature>
<evidence type="ECO:0000256" key="1">
    <source>
        <dbReference type="ARBA" id="ARBA00022679"/>
    </source>
</evidence>
<keyword evidence="4" id="KW-0472">Membrane</keyword>
<keyword evidence="5" id="KW-0732">Signal</keyword>
<dbReference type="Gene3D" id="3.30.565.10">
    <property type="entry name" value="Histidine kinase-like ATPase, C-terminal domain"/>
    <property type="match status" value="1"/>
</dbReference>
<dbReference type="Gene3D" id="1.20.5.1930">
    <property type="match status" value="1"/>
</dbReference>
<feature type="signal peptide" evidence="5">
    <location>
        <begin position="1"/>
        <end position="40"/>
    </location>
</feature>
<proteinExistence type="predicted"/>
<dbReference type="InterPro" id="IPR003594">
    <property type="entry name" value="HATPase_dom"/>
</dbReference>
<feature type="transmembrane region" description="Helical" evidence="4">
    <location>
        <begin position="297"/>
        <end position="316"/>
    </location>
</feature>
<feature type="domain" description="Histidine kinase" evidence="6">
    <location>
        <begin position="548"/>
        <end position="634"/>
    </location>
</feature>
<dbReference type="SMART" id="SM00387">
    <property type="entry name" value="HATPase_c"/>
    <property type="match status" value="1"/>
</dbReference>
<keyword evidence="8" id="KW-1185">Reference proteome</keyword>
<organism evidence="7 8">
    <name type="scientific">Piscinibacter sakaiensis</name>
    <name type="common">Ideonella sakaiensis</name>
    <dbReference type="NCBI Taxonomy" id="1547922"/>
    <lineage>
        <taxon>Bacteria</taxon>
        <taxon>Pseudomonadati</taxon>
        <taxon>Pseudomonadota</taxon>
        <taxon>Betaproteobacteria</taxon>
        <taxon>Burkholderiales</taxon>
        <taxon>Sphaerotilaceae</taxon>
        <taxon>Piscinibacter</taxon>
    </lineage>
</organism>
<sequence>MFPCRAVRGLPAARPPRSLLALLLLAWLLAAGLQAGAARAQDGGTPARRLASAEVLPGPPGSGAAVPVGRVELPALGQRLPLDAEGRVRLRLRFDKPEDAGPERVLAASFAEVCGWLDVSLNGQRLHREQPPAPGAAPNCPRPRLVALPDALLRPSGNELELWLRGPPPGHALDPRRAAALSAPQLGPAQLLSSQLEETQAATRTAVRLALAGVGMLGAFMLLLTLANPRGRHLAWFGLAALGWAALLAPAWVPWPPLGGTAGQWLRSVLPAAVTACAVNFLLRFGGWPVPRAWARLLGLQCVLLPVSLVLLPAAARAAATGAWWLLLGAQLATALGLYVAGQWSRRRHDALTMLGLVGVGVAGGLVEHAGLPPGLPWHGVVAWIATSPWGALPALGVGLWLLRQFGHALVEAEASRGSLEGQVRRITAEIEHNVAQMAELRVEQITEQERKRIAADLHDDLGAKLLTIVHTCNNERIAGLAREALDEMRLSVRGLSGRPMRLADAMADWRAETVLRLGQTHIEVRWENPAEDNDKLLPARAFVQTTRILREAVSNIIKHSGASRCEVRCYAGEHDYGLVVEDNGRGIPADFDRGLDRGHGMTTMKHRAKQLNGQCLIESGPGLGTVIRLSLPL</sequence>
<comment type="caution">
    <text evidence="7">The sequence shown here is derived from an EMBL/GenBank/DDBJ whole genome shotgun (WGS) entry which is preliminary data.</text>
</comment>
<dbReference type="PANTHER" id="PTHR24421:SF63">
    <property type="entry name" value="SENSOR HISTIDINE KINASE DESK"/>
    <property type="match status" value="1"/>
</dbReference>
<evidence type="ECO:0000259" key="6">
    <source>
        <dbReference type="PROSITE" id="PS50109"/>
    </source>
</evidence>
<dbReference type="GO" id="GO:0016301">
    <property type="term" value="F:kinase activity"/>
    <property type="evidence" value="ECO:0007669"/>
    <property type="project" value="UniProtKB-KW"/>
</dbReference>
<keyword evidence="4" id="KW-0812">Transmembrane</keyword>
<feature type="transmembrane region" description="Helical" evidence="4">
    <location>
        <begin position="265"/>
        <end position="285"/>
    </location>
</feature>
<dbReference type="STRING" id="1547922.ISF6_3518"/>
<feature type="transmembrane region" description="Helical" evidence="4">
    <location>
        <begin position="206"/>
        <end position="227"/>
    </location>
</feature>
<evidence type="ECO:0000256" key="3">
    <source>
        <dbReference type="ARBA" id="ARBA00023012"/>
    </source>
</evidence>
<gene>
    <name evidence="7" type="ORF">ISF6_3518</name>
</gene>
<keyword evidence="2 7" id="KW-0418">Kinase</keyword>
<feature type="chain" id="PRO_5005513731" evidence="5">
    <location>
        <begin position="41"/>
        <end position="634"/>
    </location>
</feature>